<protein>
    <submittedName>
        <fullName evidence="3">Uncharacterized protein</fullName>
    </submittedName>
</protein>
<dbReference type="AlphaFoldDB" id="A0A6A7Y5M6"/>
<keyword evidence="2" id="KW-0472">Membrane</keyword>
<keyword evidence="2" id="KW-1133">Transmembrane helix</keyword>
<accession>A0A6A7Y5M6</accession>
<sequence length="92" mass="10034">MTQLSPNWREDRPAAPPQVGPSPWSDAAGSVPGGRDERFDLKARRRPGNRQGGILVILIGLALAGATLFGWLQYQSDARLDPQIWLSGSPDR</sequence>
<organism evidence="3 4">
    <name type="scientific">Segnochrobactrum spirostomi</name>
    <dbReference type="NCBI Taxonomy" id="2608987"/>
    <lineage>
        <taxon>Bacteria</taxon>
        <taxon>Pseudomonadati</taxon>
        <taxon>Pseudomonadota</taxon>
        <taxon>Alphaproteobacteria</taxon>
        <taxon>Hyphomicrobiales</taxon>
        <taxon>Segnochrobactraceae</taxon>
        <taxon>Segnochrobactrum</taxon>
    </lineage>
</organism>
<evidence type="ECO:0000256" key="1">
    <source>
        <dbReference type="SAM" id="MobiDB-lite"/>
    </source>
</evidence>
<keyword evidence="4" id="KW-1185">Reference proteome</keyword>
<dbReference type="RefSeq" id="WP_153484061.1">
    <property type="nucleotide sequence ID" value="NZ_VWNA01000001.1"/>
</dbReference>
<proteinExistence type="predicted"/>
<feature type="transmembrane region" description="Helical" evidence="2">
    <location>
        <begin position="52"/>
        <end position="72"/>
    </location>
</feature>
<dbReference type="EMBL" id="VWNA01000001">
    <property type="protein sequence ID" value="MQT14066.1"/>
    <property type="molecule type" value="Genomic_DNA"/>
</dbReference>
<keyword evidence="2" id="KW-0812">Transmembrane</keyword>
<evidence type="ECO:0000256" key="2">
    <source>
        <dbReference type="SAM" id="Phobius"/>
    </source>
</evidence>
<comment type="caution">
    <text evidence="3">The sequence shown here is derived from an EMBL/GenBank/DDBJ whole genome shotgun (WGS) entry which is preliminary data.</text>
</comment>
<feature type="region of interest" description="Disordered" evidence="1">
    <location>
        <begin position="1"/>
        <end position="45"/>
    </location>
</feature>
<evidence type="ECO:0000313" key="3">
    <source>
        <dbReference type="EMBL" id="MQT14066.1"/>
    </source>
</evidence>
<dbReference type="Proteomes" id="UP000332515">
    <property type="component" value="Unassembled WGS sequence"/>
</dbReference>
<gene>
    <name evidence="3" type="ORF">F0357_15730</name>
</gene>
<evidence type="ECO:0000313" key="4">
    <source>
        <dbReference type="Proteomes" id="UP000332515"/>
    </source>
</evidence>
<reference evidence="3 4" key="1">
    <citation type="submission" date="2019-09" db="EMBL/GenBank/DDBJ databases">
        <title>Segnochrobactrum spirostomi gen. nov., sp. nov., isolated from the ciliate Spirostomum cf. yagiui and description of a novel family, Segnochrobactraceae fam. nov. within the order Rhizobiales of the class Alphaproteobacteria.</title>
        <authorList>
            <person name="Akter S."/>
            <person name="Shazib S.U.A."/>
            <person name="Shin M.K."/>
        </authorList>
    </citation>
    <scope>NUCLEOTIDE SEQUENCE [LARGE SCALE GENOMIC DNA]</scope>
    <source>
        <strain evidence="3 4">Sp-1</strain>
    </source>
</reference>
<name>A0A6A7Y5M6_9HYPH</name>